<evidence type="ECO:0000313" key="2">
    <source>
        <dbReference type="EMBL" id="MDG5755265.1"/>
    </source>
</evidence>
<feature type="domain" description="RNA polymerase sigma-70 region 2" evidence="1">
    <location>
        <begin position="24"/>
        <end position="67"/>
    </location>
</feature>
<evidence type="ECO:0000313" key="3">
    <source>
        <dbReference type="Proteomes" id="UP001218246"/>
    </source>
</evidence>
<dbReference type="Gene3D" id="1.10.1740.10">
    <property type="match status" value="1"/>
</dbReference>
<dbReference type="Proteomes" id="UP001218246">
    <property type="component" value="Unassembled WGS sequence"/>
</dbReference>
<evidence type="ECO:0000259" key="1">
    <source>
        <dbReference type="Pfam" id="PF04542"/>
    </source>
</evidence>
<reference evidence="2 3" key="1">
    <citation type="submission" date="2023-04" db="EMBL/GenBank/DDBJ databases">
        <title>Ectobacillus antri isolated from activated sludge.</title>
        <authorList>
            <person name="Yan P."/>
            <person name="Liu X."/>
        </authorList>
    </citation>
    <scope>NUCLEOTIDE SEQUENCE [LARGE SCALE GENOMIC DNA]</scope>
    <source>
        <strain evidence="2 3">C18H</strain>
    </source>
</reference>
<dbReference type="InterPro" id="IPR007627">
    <property type="entry name" value="RNA_pol_sigma70_r2"/>
</dbReference>
<organism evidence="2 3">
    <name type="scientific">Ectobacillus antri</name>
    <dbReference type="NCBI Taxonomy" id="2486280"/>
    <lineage>
        <taxon>Bacteria</taxon>
        <taxon>Bacillati</taxon>
        <taxon>Bacillota</taxon>
        <taxon>Bacilli</taxon>
        <taxon>Bacillales</taxon>
        <taxon>Bacillaceae</taxon>
        <taxon>Ectobacillus</taxon>
    </lineage>
</organism>
<accession>A0ABT6H7E4</accession>
<gene>
    <name evidence="2" type="ORF">P6P90_15205</name>
</gene>
<comment type="caution">
    <text evidence="2">The sequence shown here is derived from an EMBL/GenBank/DDBJ whole genome shotgun (WGS) entry which is preliminary data.</text>
</comment>
<name>A0ABT6H7E4_9BACI</name>
<sequence>MEEIIIDIHMSDNYETIISQAMDLYGQALLELVYSYTPNRDLAEDLTQEIFIKCYQKLHQYNGKAKLESSF</sequence>
<dbReference type="Pfam" id="PF04542">
    <property type="entry name" value="Sigma70_r2"/>
    <property type="match status" value="1"/>
</dbReference>
<dbReference type="RefSeq" id="WP_124565550.1">
    <property type="nucleotide sequence ID" value="NZ_JARRRY010000020.1"/>
</dbReference>
<protein>
    <submittedName>
        <fullName evidence="2">Sigma factor</fullName>
    </submittedName>
</protein>
<dbReference type="InterPro" id="IPR013325">
    <property type="entry name" value="RNA_pol_sigma_r2"/>
</dbReference>
<dbReference type="EMBL" id="JARULN010000022">
    <property type="protein sequence ID" value="MDG5755265.1"/>
    <property type="molecule type" value="Genomic_DNA"/>
</dbReference>
<proteinExistence type="predicted"/>
<keyword evidence="3" id="KW-1185">Reference proteome</keyword>
<dbReference type="SUPFAM" id="SSF88946">
    <property type="entry name" value="Sigma2 domain of RNA polymerase sigma factors"/>
    <property type="match status" value="1"/>
</dbReference>